<sequence length="274" mass="30477">MKRFLFFILLLPLVAWSGQDNSHYGGRSAGMGHASVSLFDVWSTHHNQAGLGWLKTPSAGIFIQNRNLLKEFNYMGFAYAHPLKTGTIGASFTNFGSNLYGESKAGISYALKFSEFISGGIAINYHNTRIAYEYGSHSAMTAELGMQAYLTDNFMLAAHLFNPTRSKLNEYNDERIPTIIRLGLSYAFSDKVLTVLEAQKDLLHSPTFKAGIEYNPNDMLFLRAGVGTSPSLASFGVGLKMNQMKVDIAASYHNTLGFWHELSFQYHLKGKKTK</sequence>
<dbReference type="RefSeq" id="WP_258540534.1">
    <property type="nucleotide sequence ID" value="NZ_OU015584.1"/>
</dbReference>
<reference evidence="2" key="1">
    <citation type="submission" date="2021-04" db="EMBL/GenBank/DDBJ databases">
        <authorList>
            <person name="Rodrigo-Torres L."/>
            <person name="Arahal R. D."/>
            <person name="Lucena T."/>
        </authorList>
    </citation>
    <scope>NUCLEOTIDE SEQUENCE</scope>
    <source>
        <strain evidence="2">AS29M-1</strain>
    </source>
</reference>
<gene>
    <name evidence="2" type="ORF">CRYO30217_00291</name>
</gene>
<dbReference type="Proteomes" id="UP000683507">
    <property type="component" value="Chromosome"/>
</dbReference>
<keyword evidence="1" id="KW-0732">Signal</keyword>
<proteinExistence type="predicted"/>
<protein>
    <submittedName>
        <fullName evidence="2">Uncharacterized protein</fullName>
    </submittedName>
</protein>
<feature type="chain" id="PRO_5036928097" evidence="1">
    <location>
        <begin position="18"/>
        <end position="274"/>
    </location>
</feature>
<evidence type="ECO:0000313" key="3">
    <source>
        <dbReference type="Proteomes" id="UP000683507"/>
    </source>
</evidence>
<dbReference type="Gene3D" id="2.40.160.60">
    <property type="entry name" value="Outer membrane protein transport protein (OMPP1/FadL/TodX)"/>
    <property type="match status" value="1"/>
</dbReference>
<feature type="signal peptide" evidence="1">
    <location>
        <begin position="1"/>
        <end position="17"/>
    </location>
</feature>
<accession>A0A916N9G5</accession>
<dbReference type="AlphaFoldDB" id="A0A916N9G5"/>
<keyword evidence="3" id="KW-1185">Reference proteome</keyword>
<evidence type="ECO:0000256" key="1">
    <source>
        <dbReference type="SAM" id="SignalP"/>
    </source>
</evidence>
<evidence type="ECO:0000313" key="2">
    <source>
        <dbReference type="EMBL" id="CAG5077103.1"/>
    </source>
</evidence>
<organism evidence="2 3">
    <name type="scientific">Parvicella tangerina</name>
    <dbReference type="NCBI Taxonomy" id="2829795"/>
    <lineage>
        <taxon>Bacteria</taxon>
        <taxon>Pseudomonadati</taxon>
        <taxon>Bacteroidota</taxon>
        <taxon>Flavobacteriia</taxon>
        <taxon>Flavobacteriales</taxon>
        <taxon>Parvicellaceae</taxon>
        <taxon>Parvicella</taxon>
    </lineage>
</organism>
<name>A0A916N9G5_9FLAO</name>
<dbReference type="KEGG" id="ptan:CRYO30217_00291"/>
<dbReference type="EMBL" id="OU015584">
    <property type="protein sequence ID" value="CAG5077103.1"/>
    <property type="molecule type" value="Genomic_DNA"/>
</dbReference>